<evidence type="ECO:0000313" key="2">
    <source>
        <dbReference type="EMBL" id="CAK0866177.1"/>
    </source>
</evidence>
<protein>
    <submittedName>
        <fullName evidence="2">Uncharacterized protein</fullName>
    </submittedName>
</protein>
<dbReference type="Proteomes" id="UP001189429">
    <property type="component" value="Unassembled WGS sequence"/>
</dbReference>
<feature type="compositionally biased region" description="Basic and acidic residues" evidence="1">
    <location>
        <begin position="1"/>
        <end position="10"/>
    </location>
</feature>
<name>A0ABN9V0J4_9DINO</name>
<keyword evidence="3" id="KW-1185">Reference proteome</keyword>
<dbReference type="EMBL" id="CAUYUJ010016514">
    <property type="protein sequence ID" value="CAK0866177.1"/>
    <property type="molecule type" value="Genomic_DNA"/>
</dbReference>
<evidence type="ECO:0000256" key="1">
    <source>
        <dbReference type="SAM" id="MobiDB-lite"/>
    </source>
</evidence>
<accession>A0ABN9V0J4</accession>
<feature type="region of interest" description="Disordered" evidence="1">
    <location>
        <begin position="1"/>
        <end position="38"/>
    </location>
</feature>
<reference evidence="2" key="1">
    <citation type="submission" date="2023-10" db="EMBL/GenBank/DDBJ databases">
        <authorList>
            <person name="Chen Y."/>
            <person name="Shah S."/>
            <person name="Dougan E. K."/>
            <person name="Thang M."/>
            <person name="Chan C."/>
        </authorList>
    </citation>
    <scope>NUCLEOTIDE SEQUENCE [LARGE SCALE GENOMIC DNA]</scope>
</reference>
<sequence length="145" mass="15787">MLGARGHDDGLAQEVQPLAVGSPRRPRHLRHGHDPSRGAGLRRLIQGSAIESCAHFERPDVVEWVVKRMSDVLRDILHDRCATTGGSMIAFCGSPAVGLQVSPGVQEANMFASVLRMAGCRMAFQEEYYGVVGGKPKALVRRRSL</sequence>
<evidence type="ECO:0000313" key="3">
    <source>
        <dbReference type="Proteomes" id="UP001189429"/>
    </source>
</evidence>
<gene>
    <name evidence="2" type="ORF">PCOR1329_LOCUS53434</name>
</gene>
<comment type="caution">
    <text evidence="2">The sequence shown here is derived from an EMBL/GenBank/DDBJ whole genome shotgun (WGS) entry which is preliminary data.</text>
</comment>
<proteinExistence type="predicted"/>
<organism evidence="2 3">
    <name type="scientific">Prorocentrum cordatum</name>
    <dbReference type="NCBI Taxonomy" id="2364126"/>
    <lineage>
        <taxon>Eukaryota</taxon>
        <taxon>Sar</taxon>
        <taxon>Alveolata</taxon>
        <taxon>Dinophyceae</taxon>
        <taxon>Prorocentrales</taxon>
        <taxon>Prorocentraceae</taxon>
        <taxon>Prorocentrum</taxon>
    </lineage>
</organism>